<accession>W6RKZ4</accession>
<dbReference type="AlphaFoldDB" id="W6RKZ4"/>
<proteinExistence type="predicted"/>
<geneLocation type="plasmid" evidence="1 2">
    <name>pLPU83d</name>
</geneLocation>
<evidence type="ECO:0000313" key="2">
    <source>
        <dbReference type="Proteomes" id="UP000019443"/>
    </source>
</evidence>
<dbReference type="EMBL" id="HG916855">
    <property type="protein sequence ID" value="CDM61822.1"/>
    <property type="molecule type" value="Genomic_DNA"/>
</dbReference>
<dbReference type="HOGENOM" id="CLU_3238725_0_0_5"/>
<dbReference type="Proteomes" id="UP000019443">
    <property type="component" value="Plasmid pLPU83d"/>
</dbReference>
<protein>
    <submittedName>
        <fullName evidence="1">Membrane protein</fullName>
    </submittedName>
</protein>
<dbReference type="PROSITE" id="PS51257">
    <property type="entry name" value="PROKAR_LIPOPROTEIN"/>
    <property type="match status" value="1"/>
</dbReference>
<name>W6RKZ4_9HYPH</name>
<dbReference type="PATRIC" id="fig|348824.6.peg.6080"/>
<dbReference type="KEGG" id="rhl:LPU83_pLPU83d_0451"/>
<keyword evidence="1" id="KW-0614">Plasmid</keyword>
<evidence type="ECO:0000313" key="1">
    <source>
        <dbReference type="EMBL" id="CDM61822.1"/>
    </source>
</evidence>
<reference evidence="1" key="1">
    <citation type="submission" date="2013-11" db="EMBL/GenBank/DDBJ databases">
        <title>Draft genome sequence of the broad-host-range Rhizobium sp. LPU83 strain, a member of the low-genetic diversity Oregon-like Rhizobium sp. group.</title>
        <authorList>
            <person name="Wibberg D."/>
            <person name="Puehler A."/>
            <person name="Schlueter A."/>
        </authorList>
    </citation>
    <scope>NUCLEOTIDE SEQUENCE [LARGE SCALE GENOMIC DNA]</scope>
    <source>
        <strain evidence="1">LPU83</strain>
        <plasmid evidence="1">pLPU83d</plasmid>
    </source>
</reference>
<sequence>MTRIVLALVVYSITFATPCAFFPHWNATLVMAQACPNGVCPNR</sequence>
<organism evidence="1 2">
    <name type="scientific">Rhizobium favelukesii</name>
    <dbReference type="NCBI Taxonomy" id="348824"/>
    <lineage>
        <taxon>Bacteria</taxon>
        <taxon>Pseudomonadati</taxon>
        <taxon>Pseudomonadota</taxon>
        <taxon>Alphaproteobacteria</taxon>
        <taxon>Hyphomicrobiales</taxon>
        <taxon>Rhizobiaceae</taxon>
        <taxon>Rhizobium/Agrobacterium group</taxon>
        <taxon>Rhizobium</taxon>
    </lineage>
</organism>
<gene>
    <name evidence="1" type="ORF">LPU83_pLPU83d_0451</name>
</gene>
<keyword evidence="2" id="KW-1185">Reference proteome</keyword>